<comment type="caution">
    <text evidence="1">The sequence shown here is derived from an EMBL/GenBank/DDBJ whole genome shotgun (WGS) entry which is preliminary data.</text>
</comment>
<dbReference type="EMBL" id="WQMT02000005">
    <property type="protein sequence ID" value="KAG9223086.1"/>
    <property type="molecule type" value="Genomic_DNA"/>
</dbReference>
<accession>A0ACB7J1L3</accession>
<protein>
    <submittedName>
        <fullName evidence="1">Uncharacterized protein</fullName>
    </submittedName>
</protein>
<proteinExistence type="predicted"/>
<evidence type="ECO:0000313" key="1">
    <source>
        <dbReference type="EMBL" id="KAG9223086.1"/>
    </source>
</evidence>
<gene>
    <name evidence="1" type="ORF">CCMSSC00406_0000225</name>
</gene>
<evidence type="ECO:0000313" key="2">
    <source>
        <dbReference type="Proteomes" id="UP000824881"/>
    </source>
</evidence>
<reference evidence="1 2" key="1">
    <citation type="journal article" date="2021" name="Appl. Environ. Microbiol.">
        <title>Genetic linkage and physical mapping for an oyster mushroom Pleurotus cornucopiae and QTL analysis for the trait cap color.</title>
        <authorList>
            <person name="Zhang Y."/>
            <person name="Gao W."/>
            <person name="Sonnenberg A."/>
            <person name="Chen Q."/>
            <person name="Zhang J."/>
            <person name="Huang C."/>
        </authorList>
    </citation>
    <scope>NUCLEOTIDE SEQUENCE [LARGE SCALE GENOMIC DNA]</scope>
    <source>
        <strain evidence="1">CCMSSC00406</strain>
    </source>
</reference>
<sequence>MSKGVPFISPEWAPPPPTLSSHDPSPPSPSTTIATNPLSSTKSHRSSVHTLESTTSTILEDSQLPSLTTFRLLAAHIGAALTLFLATTDATIVSTCLPTIASDLKATQTEYTWVGVAYMLTQTACQPFYGRLSDIVGRKAILFSSMFVFALGSLLCGAAQNILWLIVARGIAGIGGGGIVASVWVITSEIVEVRNRAKWSQALSVTWSCSAVAGPILGGVFSSGGDATNPLSWRWAFYLNLPVCLFGAVILFLSLHGVKLQSPSHASFGQFLRKFDFIGLVTLVAGTSCIIVGFSFGTDNGWTSPSTLLLIILGLAILVIGGVYEVFTTREALFPKQVFCNSTAIIVFILSFLHNVAFNAGTFYLALYFQAVTGASPLEAGWKLLPYSLGSSLASMPAAWFIGYWQLKSKTTSGQNMVISLGLIIATVGFVRFTGATVGLVGIIYSVIRPLADPYRARARVNLTPWLRVYNRLQQLEFNTANGIEKPGAKYSSIFNTDYLDSVYTIARNGCTDIVTPAETTHRPRRYKTPAFAEELLQLFRSLQAPSWTNPDITADKVQIRKVSGSLTNAVFFVSCPTVAHIRIMLLRIYGASSGALISRPKELQTLHILSSRYHFGPRVYGTFENGRLEEYFDSTTLTADEMKDPTVSGWIAARMAELHSVDIELLEGTSPKNRGEGKGWEIGVKRNVQKWVGPARNVLALPNMPEDVRTKLDIERFCVEWQRYMHWLSAVEDLNGGSRRVFAHNDAQYGNLLRLAKPKEGLPGHRQIIVVDFEYASPNPAAFDIANHFHEWTANYHSSTPHILDPSKYPTPEERRNFYASYLQHSTFAGHPLITPPGAANEIAKVENQVRAWSPASHGMWAVWGIVQAEEDLRNNVTEPEFDYLGYAICRMGSFRKELQDLGIGHSLE</sequence>
<organism evidence="1 2">
    <name type="scientific">Pleurotus cornucopiae</name>
    <name type="common">Cornucopia mushroom</name>
    <dbReference type="NCBI Taxonomy" id="5321"/>
    <lineage>
        <taxon>Eukaryota</taxon>
        <taxon>Fungi</taxon>
        <taxon>Dikarya</taxon>
        <taxon>Basidiomycota</taxon>
        <taxon>Agaricomycotina</taxon>
        <taxon>Agaricomycetes</taxon>
        <taxon>Agaricomycetidae</taxon>
        <taxon>Agaricales</taxon>
        <taxon>Pleurotineae</taxon>
        <taxon>Pleurotaceae</taxon>
        <taxon>Pleurotus</taxon>
    </lineage>
</organism>
<keyword evidence="2" id="KW-1185">Reference proteome</keyword>
<dbReference type="Proteomes" id="UP000824881">
    <property type="component" value="Unassembled WGS sequence"/>
</dbReference>
<name>A0ACB7J1L3_PLECO</name>